<dbReference type="GO" id="GO:0031505">
    <property type="term" value="P:fungal-type cell wall organization"/>
    <property type="evidence" value="ECO:0007669"/>
    <property type="project" value="TreeGrafter"/>
</dbReference>
<dbReference type="InterPro" id="IPR018466">
    <property type="entry name" value="Kre9/Knh1-like_N"/>
</dbReference>
<feature type="region of interest" description="Disordered" evidence="2">
    <location>
        <begin position="146"/>
        <end position="178"/>
    </location>
</feature>
<evidence type="ECO:0000256" key="1">
    <source>
        <dbReference type="ARBA" id="ARBA00022729"/>
    </source>
</evidence>
<evidence type="ECO:0000313" key="6">
    <source>
        <dbReference type="EMBL" id="KAL1590713.1"/>
    </source>
</evidence>
<protein>
    <submittedName>
        <fullName evidence="6">Uncharacterized protein</fullName>
    </submittedName>
</protein>
<dbReference type="GO" id="GO:0006078">
    <property type="term" value="P:(1-&gt;6)-beta-D-glucan biosynthetic process"/>
    <property type="evidence" value="ECO:0007669"/>
    <property type="project" value="InterPro"/>
</dbReference>
<dbReference type="GeneID" id="96002328"/>
<feature type="domain" description="Yeast cell wall synthesis Kre9/Knh1-like N-terminal" evidence="5">
    <location>
        <begin position="33"/>
        <end position="128"/>
    </location>
</feature>
<name>A0AB34L0W2_9PEZI</name>
<feature type="chain" id="PRO_5044306211" evidence="3">
    <location>
        <begin position="18"/>
        <end position="262"/>
    </location>
</feature>
<dbReference type="Pfam" id="PF10342">
    <property type="entry name" value="Kre9_KNH"/>
    <property type="match status" value="1"/>
</dbReference>
<dbReference type="GO" id="GO:0005576">
    <property type="term" value="C:extracellular region"/>
    <property type="evidence" value="ECO:0007669"/>
    <property type="project" value="TreeGrafter"/>
</dbReference>
<evidence type="ECO:0000259" key="5">
    <source>
        <dbReference type="Pfam" id="PF10342"/>
    </source>
</evidence>
<dbReference type="PANTHER" id="PTHR28154">
    <property type="entry name" value="CELL WALL SYNTHESIS PROTEIN KNH1-RELATED"/>
    <property type="match status" value="1"/>
</dbReference>
<evidence type="ECO:0000256" key="3">
    <source>
        <dbReference type="SAM" id="SignalP"/>
    </source>
</evidence>
<evidence type="ECO:0000313" key="7">
    <source>
        <dbReference type="Proteomes" id="UP000803884"/>
    </source>
</evidence>
<gene>
    <name evidence="6" type="ORF">WHR41_00884</name>
</gene>
<evidence type="ECO:0000259" key="4">
    <source>
        <dbReference type="Pfam" id="PF05390"/>
    </source>
</evidence>
<reference evidence="6 7" key="1">
    <citation type="journal article" date="2020" name="Microbiol. Resour. Announc.">
        <title>Draft Genome Sequence of a Cladosporium Species Isolated from the Mesophotic Ascidian Didemnum maculosum.</title>
        <authorList>
            <person name="Gioti A."/>
            <person name="Siaperas R."/>
            <person name="Nikolaivits E."/>
            <person name="Le Goff G."/>
            <person name="Ouazzani J."/>
            <person name="Kotoulas G."/>
            <person name="Topakas E."/>
        </authorList>
    </citation>
    <scope>NUCLEOTIDE SEQUENCE [LARGE SCALE GENOMIC DNA]</scope>
    <source>
        <strain evidence="6 7">TM138-S3</strain>
    </source>
</reference>
<feature type="domain" description="Yeast cell wall synthesis Kre9/Knh1 C-terminal" evidence="4">
    <location>
        <begin position="176"/>
        <end position="250"/>
    </location>
</feature>
<feature type="compositionally biased region" description="Basic and acidic residues" evidence="2">
    <location>
        <begin position="251"/>
        <end position="262"/>
    </location>
</feature>
<sequence length="262" mass="27329">MVRSTLIAAAFAAGAFAMPQITSPAAGSSNPISGTSGSVTVEWKDDGEAPKISELKSFTLQLIVGGNTDTDSLPITAGESTAFGSATSTKFTISSTMADEVQNGFYFKMMSVATEGGQVITYSKRFSLSGMTGTTAPQYVTAAKNAGTAVPENQDQTANNADAGSPANAANPNSGIPLASQTGLMRYAPMQSVPPTKITKKETKPLYPTSAYKVATTFLPTPSVTKTETASQTFSADSMENTASPLPGPDGDMRRFMNRWKD</sequence>
<comment type="caution">
    <text evidence="6">The sequence shown here is derived from an EMBL/GenBank/DDBJ whole genome shotgun (WGS) entry which is preliminary data.</text>
</comment>
<dbReference type="InterPro" id="IPR008659">
    <property type="entry name" value="Kre9/Knh1_C"/>
</dbReference>
<dbReference type="GO" id="GO:0042546">
    <property type="term" value="P:cell wall biogenesis"/>
    <property type="evidence" value="ECO:0007669"/>
    <property type="project" value="InterPro"/>
</dbReference>
<dbReference type="PANTHER" id="PTHR28154:SF1">
    <property type="entry name" value="CELL WALL SYNTHESIS PROTEIN KNH1-RELATED"/>
    <property type="match status" value="1"/>
</dbReference>
<dbReference type="Pfam" id="PF05390">
    <property type="entry name" value="Kre9_KNH1_C"/>
    <property type="match status" value="1"/>
</dbReference>
<feature type="signal peptide" evidence="3">
    <location>
        <begin position="1"/>
        <end position="17"/>
    </location>
</feature>
<accession>A0AB34L0W2</accession>
<proteinExistence type="predicted"/>
<feature type="compositionally biased region" description="Low complexity" evidence="2">
    <location>
        <begin position="158"/>
        <end position="175"/>
    </location>
</feature>
<dbReference type="Proteomes" id="UP000803884">
    <property type="component" value="Unassembled WGS sequence"/>
</dbReference>
<keyword evidence="7" id="KW-1185">Reference proteome</keyword>
<keyword evidence="1 3" id="KW-0732">Signal</keyword>
<feature type="compositionally biased region" description="Polar residues" evidence="2">
    <location>
        <begin position="223"/>
        <end position="244"/>
    </location>
</feature>
<dbReference type="RefSeq" id="XP_069233818.1">
    <property type="nucleotide sequence ID" value="XM_069369490.1"/>
</dbReference>
<evidence type="ECO:0000256" key="2">
    <source>
        <dbReference type="SAM" id="MobiDB-lite"/>
    </source>
</evidence>
<feature type="region of interest" description="Disordered" evidence="2">
    <location>
        <begin position="223"/>
        <end position="262"/>
    </location>
</feature>
<organism evidence="6 7">
    <name type="scientific">Cladosporium halotolerans</name>
    <dbReference type="NCBI Taxonomy" id="1052096"/>
    <lineage>
        <taxon>Eukaryota</taxon>
        <taxon>Fungi</taxon>
        <taxon>Dikarya</taxon>
        <taxon>Ascomycota</taxon>
        <taxon>Pezizomycotina</taxon>
        <taxon>Dothideomycetes</taxon>
        <taxon>Dothideomycetidae</taxon>
        <taxon>Cladosporiales</taxon>
        <taxon>Cladosporiaceae</taxon>
        <taxon>Cladosporium</taxon>
    </lineage>
</organism>
<dbReference type="EMBL" id="JAAQHG020000002">
    <property type="protein sequence ID" value="KAL1590713.1"/>
    <property type="molecule type" value="Genomic_DNA"/>
</dbReference>
<dbReference type="InterPro" id="IPR045328">
    <property type="entry name" value="Kre9/Knh1"/>
</dbReference>
<dbReference type="AlphaFoldDB" id="A0AB34L0W2"/>